<name>A0ACC0PRI2_RHOML</name>
<proteinExistence type="predicted"/>
<evidence type="ECO:0000313" key="1">
    <source>
        <dbReference type="EMBL" id="KAI8567739.1"/>
    </source>
</evidence>
<dbReference type="EMBL" id="CM046389">
    <property type="protein sequence ID" value="KAI8567739.1"/>
    <property type="molecule type" value="Genomic_DNA"/>
</dbReference>
<dbReference type="Proteomes" id="UP001062846">
    <property type="component" value="Chromosome 2"/>
</dbReference>
<keyword evidence="2" id="KW-1185">Reference proteome</keyword>
<organism evidence="1 2">
    <name type="scientific">Rhododendron molle</name>
    <name type="common">Chinese azalea</name>
    <name type="synonym">Azalea mollis</name>
    <dbReference type="NCBI Taxonomy" id="49168"/>
    <lineage>
        <taxon>Eukaryota</taxon>
        <taxon>Viridiplantae</taxon>
        <taxon>Streptophyta</taxon>
        <taxon>Embryophyta</taxon>
        <taxon>Tracheophyta</taxon>
        <taxon>Spermatophyta</taxon>
        <taxon>Magnoliopsida</taxon>
        <taxon>eudicotyledons</taxon>
        <taxon>Gunneridae</taxon>
        <taxon>Pentapetalae</taxon>
        <taxon>asterids</taxon>
        <taxon>Ericales</taxon>
        <taxon>Ericaceae</taxon>
        <taxon>Ericoideae</taxon>
        <taxon>Rhodoreae</taxon>
        <taxon>Rhododendron</taxon>
    </lineage>
</organism>
<accession>A0ACC0PRI2</accession>
<comment type="caution">
    <text evidence="1">The sequence shown here is derived from an EMBL/GenBank/DDBJ whole genome shotgun (WGS) entry which is preliminary data.</text>
</comment>
<sequence length="108" mass="12270">MSEKNTHLERSAYVCDIASPPPLSVIPARRMNGGKRCPFVSRVNGKFYLLSAHPTHSTHFTNKTPLFESFEPDAEMWSALPNPPFYEYGEYLIVVAPKWSSPILWFAP</sequence>
<evidence type="ECO:0000313" key="2">
    <source>
        <dbReference type="Proteomes" id="UP001062846"/>
    </source>
</evidence>
<protein>
    <submittedName>
        <fullName evidence="1">Uncharacterized protein</fullName>
    </submittedName>
</protein>
<gene>
    <name evidence="1" type="ORF">RHMOL_Rhmol02G0144900</name>
</gene>
<reference evidence="1" key="1">
    <citation type="submission" date="2022-02" db="EMBL/GenBank/DDBJ databases">
        <title>Plant Genome Project.</title>
        <authorList>
            <person name="Zhang R.-G."/>
        </authorList>
    </citation>
    <scope>NUCLEOTIDE SEQUENCE</scope>
    <source>
        <strain evidence="1">AT1</strain>
    </source>
</reference>